<reference evidence="1" key="1">
    <citation type="submission" date="2021-06" db="EMBL/GenBank/DDBJ databases">
        <authorList>
            <person name="Kallberg Y."/>
            <person name="Tangrot J."/>
            <person name="Rosling A."/>
        </authorList>
    </citation>
    <scope>NUCLEOTIDE SEQUENCE</scope>
    <source>
        <strain evidence="1">FL966</strain>
    </source>
</reference>
<dbReference type="EMBL" id="CAJVQA010003623">
    <property type="protein sequence ID" value="CAG8579256.1"/>
    <property type="molecule type" value="Genomic_DNA"/>
</dbReference>
<protein>
    <submittedName>
        <fullName evidence="1">19208_t:CDS:1</fullName>
    </submittedName>
</protein>
<dbReference type="AlphaFoldDB" id="A0A9N9BTK3"/>
<organism evidence="1 2">
    <name type="scientific">Cetraspora pellucida</name>
    <dbReference type="NCBI Taxonomy" id="1433469"/>
    <lineage>
        <taxon>Eukaryota</taxon>
        <taxon>Fungi</taxon>
        <taxon>Fungi incertae sedis</taxon>
        <taxon>Mucoromycota</taxon>
        <taxon>Glomeromycotina</taxon>
        <taxon>Glomeromycetes</taxon>
        <taxon>Diversisporales</taxon>
        <taxon>Gigasporaceae</taxon>
        <taxon>Cetraspora</taxon>
    </lineage>
</organism>
<accession>A0A9N9BTK3</accession>
<name>A0A9N9BTK3_9GLOM</name>
<evidence type="ECO:0000313" key="2">
    <source>
        <dbReference type="Proteomes" id="UP000789759"/>
    </source>
</evidence>
<dbReference type="Proteomes" id="UP000789759">
    <property type="component" value="Unassembled WGS sequence"/>
</dbReference>
<evidence type="ECO:0000313" key="1">
    <source>
        <dbReference type="EMBL" id="CAG8579256.1"/>
    </source>
</evidence>
<sequence length="62" mass="7069">MKVLNQHKCQNLQISNLLNNYGTAALSNKLKTAKIQFLNKEDEVKFVDVAPEEQTAKLHDEN</sequence>
<gene>
    <name evidence="1" type="ORF">CPELLU_LOCUS6008</name>
</gene>
<comment type="caution">
    <text evidence="1">The sequence shown here is derived from an EMBL/GenBank/DDBJ whole genome shotgun (WGS) entry which is preliminary data.</text>
</comment>
<keyword evidence="2" id="KW-1185">Reference proteome</keyword>
<proteinExistence type="predicted"/>